<comment type="caution">
    <text evidence="1">The sequence shown here is derived from an EMBL/GenBank/DDBJ whole genome shotgun (WGS) entry which is preliminary data.</text>
</comment>
<gene>
    <name evidence="1" type="ORF">PC113_g21357</name>
    <name evidence="2" type="ORF">PC129_g20691</name>
</gene>
<evidence type="ECO:0000313" key="2">
    <source>
        <dbReference type="EMBL" id="KAG3208279.1"/>
    </source>
</evidence>
<proteinExistence type="predicted"/>
<dbReference type="Proteomes" id="UP000760860">
    <property type="component" value="Unassembled WGS sequence"/>
</dbReference>
<dbReference type="EMBL" id="RCMG01001372">
    <property type="protein sequence ID" value="KAG2829015.1"/>
    <property type="molecule type" value="Genomic_DNA"/>
</dbReference>
<dbReference type="Proteomes" id="UP000735874">
    <property type="component" value="Unassembled WGS sequence"/>
</dbReference>
<accession>A0A8T0Y0T3</accession>
<evidence type="ECO:0008006" key="4">
    <source>
        <dbReference type="Google" id="ProtNLM"/>
    </source>
</evidence>
<dbReference type="EMBL" id="RCMV01001507">
    <property type="protein sequence ID" value="KAG3208279.1"/>
    <property type="molecule type" value="Genomic_DNA"/>
</dbReference>
<dbReference type="VEuPathDB" id="FungiDB:PC110_g7385"/>
<dbReference type="AlphaFoldDB" id="A0A8T0Y0T3"/>
<evidence type="ECO:0000313" key="3">
    <source>
        <dbReference type="Proteomes" id="UP000735874"/>
    </source>
</evidence>
<reference evidence="1" key="1">
    <citation type="submission" date="2018-10" db="EMBL/GenBank/DDBJ databases">
        <title>Effector identification in a new, highly contiguous assembly of the strawberry crown rot pathogen Phytophthora cactorum.</title>
        <authorList>
            <person name="Armitage A.D."/>
            <person name="Nellist C.F."/>
            <person name="Bates H."/>
            <person name="Vickerstaff R.J."/>
            <person name="Harrison R.J."/>
        </authorList>
    </citation>
    <scope>NUCLEOTIDE SEQUENCE</scope>
    <source>
        <strain evidence="1">15-7</strain>
        <strain evidence="2">P421</strain>
    </source>
</reference>
<name>A0A8T0Y0T3_9STRA</name>
<evidence type="ECO:0000313" key="1">
    <source>
        <dbReference type="EMBL" id="KAG2829015.1"/>
    </source>
</evidence>
<protein>
    <recommendedName>
        <fullName evidence="4">DDE-1 domain-containing protein</fullName>
    </recommendedName>
</protein>
<organism evidence="1 3">
    <name type="scientific">Phytophthora cactorum</name>
    <dbReference type="NCBI Taxonomy" id="29920"/>
    <lineage>
        <taxon>Eukaryota</taxon>
        <taxon>Sar</taxon>
        <taxon>Stramenopiles</taxon>
        <taxon>Oomycota</taxon>
        <taxon>Peronosporomycetes</taxon>
        <taxon>Peronosporales</taxon>
        <taxon>Peronosporaceae</taxon>
        <taxon>Phytophthora</taxon>
    </lineage>
</organism>
<sequence length="212" mass="22942">MPKGTLTKVLAVKGSTNAWSKETRPNLHMTVVAVVRAAGSTIPPLIAVLEKPIYKSDKAALSIEGARVTGAPKGFCNGRIFRLWLRMFAAEVAKLNVQFPIVLVLDNSSTHLDLKSICAASDMKIMLLDVSGFKYVKAAVKDTLQLKLLNTADMQLSKKDAISIVCVAYQSAIIEHPDNAINGLSPLGSFRRQWSTGIPVGVLRGRSVRTRG</sequence>